<protein>
    <submittedName>
        <fullName evidence="2">Heterokaryon incompatibility protein-domain-containing protein</fullName>
    </submittedName>
</protein>
<dbReference type="InterPro" id="IPR010730">
    <property type="entry name" value="HET"/>
</dbReference>
<dbReference type="InterPro" id="IPR052895">
    <property type="entry name" value="HetReg/Transcr_Mod"/>
</dbReference>
<evidence type="ECO:0000313" key="3">
    <source>
        <dbReference type="Proteomes" id="UP000799770"/>
    </source>
</evidence>
<keyword evidence="3" id="KW-1185">Reference proteome</keyword>
<dbReference type="PANTHER" id="PTHR24148:SF73">
    <property type="entry name" value="HET DOMAIN PROTEIN (AFU_ORTHOLOGUE AFUA_8G01020)"/>
    <property type="match status" value="1"/>
</dbReference>
<reference evidence="2" key="1">
    <citation type="journal article" date="2020" name="Stud. Mycol.">
        <title>101 Dothideomycetes genomes: a test case for predicting lifestyles and emergence of pathogens.</title>
        <authorList>
            <person name="Haridas S."/>
            <person name="Albert R."/>
            <person name="Binder M."/>
            <person name="Bloem J."/>
            <person name="Labutti K."/>
            <person name="Salamov A."/>
            <person name="Andreopoulos B."/>
            <person name="Baker S."/>
            <person name="Barry K."/>
            <person name="Bills G."/>
            <person name="Bluhm B."/>
            <person name="Cannon C."/>
            <person name="Castanera R."/>
            <person name="Culley D."/>
            <person name="Daum C."/>
            <person name="Ezra D."/>
            <person name="Gonzalez J."/>
            <person name="Henrissat B."/>
            <person name="Kuo A."/>
            <person name="Liang C."/>
            <person name="Lipzen A."/>
            <person name="Lutzoni F."/>
            <person name="Magnuson J."/>
            <person name="Mondo S."/>
            <person name="Nolan M."/>
            <person name="Ohm R."/>
            <person name="Pangilinan J."/>
            <person name="Park H.-J."/>
            <person name="Ramirez L."/>
            <person name="Alfaro M."/>
            <person name="Sun H."/>
            <person name="Tritt A."/>
            <person name="Yoshinaga Y."/>
            <person name="Zwiers L.-H."/>
            <person name="Turgeon B."/>
            <person name="Goodwin S."/>
            <person name="Spatafora J."/>
            <person name="Crous P."/>
            <person name="Grigoriev I."/>
        </authorList>
    </citation>
    <scope>NUCLEOTIDE SEQUENCE</scope>
    <source>
        <strain evidence="2">CBS 627.86</strain>
    </source>
</reference>
<dbReference type="PANTHER" id="PTHR24148">
    <property type="entry name" value="ANKYRIN REPEAT DOMAIN-CONTAINING PROTEIN 39 HOMOLOG-RELATED"/>
    <property type="match status" value="1"/>
</dbReference>
<feature type="domain" description="Heterokaryon incompatibility" evidence="1">
    <location>
        <begin position="87"/>
        <end position="276"/>
    </location>
</feature>
<dbReference type="EMBL" id="ML977332">
    <property type="protein sequence ID" value="KAF2112083.1"/>
    <property type="molecule type" value="Genomic_DNA"/>
</dbReference>
<evidence type="ECO:0000259" key="1">
    <source>
        <dbReference type="Pfam" id="PF06985"/>
    </source>
</evidence>
<accession>A0A6A5YZ41</accession>
<sequence>MYHVEKMGELENLRSYMKRELESLLWRDLENLMREEFGWADDKPPSIYTSLPTPTSIRILKVSKNLGPDNQIICHVKVVDLNSAPKYAALSYTWGDPGADPNDALKPVFSQEPTDGGYEVSCNSYPVMVTKNCAYYLHAARLWKIILKREAQRSRRSESDDEAIIDYIWIDAICINQASLEERSSQVRLMDRIYRQAQKVLVWLGPADSMTEPAVKAITTIAGASVEVCGRLRGSRILDPEAYKTLGISSINEQEWLSMRALCQRSWFSRAWTTQEYALARKAFMLCGHAFVELRGVFLAVQNMALLGWNSQLELLGTAVDVPGHTAVRGLPLDAFLLAGSPEPEEARYLQLSAQLAGPRPGMSANDSDVHGATGKDGIVIALLNLSFLEQIQGRVSRERWLAHEDTFPLQAVLLATRDRICSNPADRLYAVLGLVPEASWRDLPIDYAMPTIELYTRAAYTLIRSSQSLSILSLVGEKSLRTYKDLPSWIPDFTSPNVEMPLDMGCSTDILIPGRRLVNFNASRGMHFHVEVQDTRSATLQVQGIYVDTVQAWAEFEFAALHLLEPLLDVITKLPRDQLWRAILANEHVYNLDHGSKDISGSNSARANDGETFVYLLSILTWSMLQEVALKLPFRPPGGFQEANAVEIARQQYDVYEKIVDSELILIPRSLLVIGEIPPFIDRPQYSYPPDTLRSMAEALHSAVTARMLRRVLFTTRKEKVGSGPRSVQEGDEVWVLAGAKVPYILRPVGNAQYELVGEAYMHDIMHGELVKEGKGEISDITLV</sequence>
<gene>
    <name evidence="2" type="ORF">BDV96DRAFT_581102</name>
</gene>
<dbReference type="Pfam" id="PF26639">
    <property type="entry name" value="Het-6_barrel"/>
    <property type="match status" value="1"/>
</dbReference>
<dbReference type="AlphaFoldDB" id="A0A6A5YZ41"/>
<organism evidence="2 3">
    <name type="scientific">Lophiotrema nucula</name>
    <dbReference type="NCBI Taxonomy" id="690887"/>
    <lineage>
        <taxon>Eukaryota</taxon>
        <taxon>Fungi</taxon>
        <taxon>Dikarya</taxon>
        <taxon>Ascomycota</taxon>
        <taxon>Pezizomycotina</taxon>
        <taxon>Dothideomycetes</taxon>
        <taxon>Pleosporomycetidae</taxon>
        <taxon>Pleosporales</taxon>
        <taxon>Lophiotremataceae</taxon>
        <taxon>Lophiotrema</taxon>
    </lineage>
</organism>
<dbReference type="OrthoDB" id="4476201at2759"/>
<dbReference type="Proteomes" id="UP000799770">
    <property type="component" value="Unassembled WGS sequence"/>
</dbReference>
<dbReference type="Pfam" id="PF06985">
    <property type="entry name" value="HET"/>
    <property type="match status" value="1"/>
</dbReference>
<proteinExistence type="predicted"/>
<evidence type="ECO:0000313" key="2">
    <source>
        <dbReference type="EMBL" id="KAF2112083.1"/>
    </source>
</evidence>
<name>A0A6A5YZ41_9PLEO</name>